<keyword evidence="2" id="KW-1185">Reference proteome</keyword>
<accession>A0ABW2KA33</accession>
<dbReference type="Gene3D" id="1.10.1220.10">
    <property type="entry name" value="Met repressor-like"/>
    <property type="match status" value="1"/>
</dbReference>
<dbReference type="InterPro" id="IPR013321">
    <property type="entry name" value="Arc_rbn_hlx_hlx"/>
</dbReference>
<sequence>MPVRVNSRISDSSNEWLDKKSEEMALTKSALINLAIENYIKEKEVVQNLPKIVSELERQGVNLNDRG</sequence>
<evidence type="ECO:0000313" key="1">
    <source>
        <dbReference type="EMBL" id="MFC7322953.1"/>
    </source>
</evidence>
<name>A0ABW2KA33_9BACI</name>
<dbReference type="RefSeq" id="WP_289217301.1">
    <property type="nucleotide sequence ID" value="NZ_JAPVRC010000018.1"/>
</dbReference>
<protein>
    <recommendedName>
        <fullName evidence="3">CopG family transcriptional regulator</fullName>
    </recommendedName>
</protein>
<dbReference type="EMBL" id="JBHTBY010000019">
    <property type="protein sequence ID" value="MFC7322953.1"/>
    <property type="molecule type" value="Genomic_DNA"/>
</dbReference>
<gene>
    <name evidence="1" type="ORF">ACFQMN_18975</name>
</gene>
<comment type="caution">
    <text evidence="1">The sequence shown here is derived from an EMBL/GenBank/DDBJ whole genome shotgun (WGS) entry which is preliminary data.</text>
</comment>
<reference evidence="2" key="1">
    <citation type="journal article" date="2019" name="Int. J. Syst. Evol. Microbiol.">
        <title>The Global Catalogue of Microorganisms (GCM) 10K type strain sequencing project: providing services to taxonomists for standard genome sequencing and annotation.</title>
        <authorList>
            <consortium name="The Broad Institute Genomics Platform"/>
            <consortium name="The Broad Institute Genome Sequencing Center for Infectious Disease"/>
            <person name="Wu L."/>
            <person name="Ma J."/>
        </authorList>
    </citation>
    <scope>NUCLEOTIDE SEQUENCE [LARGE SCALE GENOMIC DNA]</scope>
    <source>
        <strain evidence="2">CCUG 73951</strain>
    </source>
</reference>
<dbReference type="SUPFAM" id="SSF47598">
    <property type="entry name" value="Ribbon-helix-helix"/>
    <property type="match status" value="1"/>
</dbReference>
<organism evidence="1 2">
    <name type="scientific">Halobacillus campisalis</name>
    <dbReference type="NCBI Taxonomy" id="435909"/>
    <lineage>
        <taxon>Bacteria</taxon>
        <taxon>Bacillati</taxon>
        <taxon>Bacillota</taxon>
        <taxon>Bacilli</taxon>
        <taxon>Bacillales</taxon>
        <taxon>Bacillaceae</taxon>
        <taxon>Halobacillus</taxon>
    </lineage>
</organism>
<proteinExistence type="predicted"/>
<evidence type="ECO:0000313" key="2">
    <source>
        <dbReference type="Proteomes" id="UP001596494"/>
    </source>
</evidence>
<dbReference type="InterPro" id="IPR010985">
    <property type="entry name" value="Ribbon_hlx_hlx"/>
</dbReference>
<dbReference type="Proteomes" id="UP001596494">
    <property type="component" value="Unassembled WGS sequence"/>
</dbReference>
<evidence type="ECO:0008006" key="3">
    <source>
        <dbReference type="Google" id="ProtNLM"/>
    </source>
</evidence>